<keyword evidence="3" id="KW-0808">Transferase</keyword>
<evidence type="ECO:0000256" key="7">
    <source>
        <dbReference type="SAM" id="Phobius"/>
    </source>
</evidence>
<keyword evidence="10" id="KW-1185">Reference proteome</keyword>
<evidence type="ECO:0000313" key="9">
    <source>
        <dbReference type="EMBL" id="QQM67525.1"/>
    </source>
</evidence>
<dbReference type="RefSeq" id="WP_200276189.1">
    <property type="nucleotide sequence ID" value="NZ_CP066802.1"/>
</dbReference>
<evidence type="ECO:0000256" key="6">
    <source>
        <dbReference type="ARBA" id="ARBA00022840"/>
    </source>
</evidence>
<dbReference type="CDD" id="cd14014">
    <property type="entry name" value="STKc_PknB_like"/>
    <property type="match status" value="1"/>
</dbReference>
<gene>
    <name evidence="9" type="ORF">JG540_01050</name>
</gene>
<feature type="transmembrane region" description="Helical" evidence="7">
    <location>
        <begin position="587"/>
        <end position="613"/>
    </location>
</feature>
<dbReference type="SUPFAM" id="SSF56112">
    <property type="entry name" value="Protein kinase-like (PK-like)"/>
    <property type="match status" value="1"/>
</dbReference>
<dbReference type="EMBL" id="CP066802">
    <property type="protein sequence ID" value="QQM67525.1"/>
    <property type="molecule type" value="Genomic_DNA"/>
</dbReference>
<accession>A0A7T7MA29</accession>
<evidence type="ECO:0000256" key="3">
    <source>
        <dbReference type="ARBA" id="ARBA00022679"/>
    </source>
</evidence>
<keyword evidence="2 9" id="KW-0723">Serine/threonine-protein kinase</keyword>
<feature type="transmembrane region" description="Helical" evidence="7">
    <location>
        <begin position="676"/>
        <end position="697"/>
    </location>
</feature>
<evidence type="ECO:0000256" key="2">
    <source>
        <dbReference type="ARBA" id="ARBA00022527"/>
    </source>
</evidence>
<dbReference type="InterPro" id="IPR000719">
    <property type="entry name" value="Prot_kinase_dom"/>
</dbReference>
<dbReference type="PANTHER" id="PTHR43289:SF6">
    <property type="entry name" value="SERINE_THREONINE-PROTEIN KINASE NEKL-3"/>
    <property type="match status" value="1"/>
</dbReference>
<organism evidence="9 10">
    <name type="scientific">Actinomyces weissii</name>
    <dbReference type="NCBI Taxonomy" id="675090"/>
    <lineage>
        <taxon>Bacteria</taxon>
        <taxon>Bacillati</taxon>
        <taxon>Actinomycetota</taxon>
        <taxon>Actinomycetes</taxon>
        <taxon>Actinomycetales</taxon>
        <taxon>Actinomycetaceae</taxon>
        <taxon>Actinomyces</taxon>
    </lineage>
</organism>
<dbReference type="InterPro" id="IPR008271">
    <property type="entry name" value="Ser/Thr_kinase_AS"/>
</dbReference>
<dbReference type="EC" id="2.7.11.1" evidence="1"/>
<proteinExistence type="predicted"/>
<keyword evidence="7" id="KW-0472">Membrane</keyword>
<evidence type="ECO:0000256" key="1">
    <source>
        <dbReference type="ARBA" id="ARBA00012513"/>
    </source>
</evidence>
<dbReference type="InterPro" id="IPR011009">
    <property type="entry name" value="Kinase-like_dom_sf"/>
</dbReference>
<dbReference type="GO" id="GO:0004674">
    <property type="term" value="F:protein serine/threonine kinase activity"/>
    <property type="evidence" value="ECO:0007669"/>
    <property type="project" value="UniProtKB-KW"/>
</dbReference>
<protein>
    <recommendedName>
        <fullName evidence="1">non-specific serine/threonine protein kinase</fullName>
        <ecNumber evidence="1">2.7.11.1</ecNumber>
    </recommendedName>
</protein>
<keyword evidence="6" id="KW-0067">ATP-binding</keyword>
<keyword evidence="4" id="KW-0547">Nucleotide-binding</keyword>
<feature type="transmembrane region" description="Helical" evidence="7">
    <location>
        <begin position="541"/>
        <end position="560"/>
    </location>
</feature>
<dbReference type="SMART" id="SM00220">
    <property type="entry name" value="S_TKc"/>
    <property type="match status" value="1"/>
</dbReference>
<name>A0A7T7MA29_9ACTO</name>
<dbReference type="KEGG" id="awe:JG540_01050"/>
<dbReference type="Pfam" id="PF00069">
    <property type="entry name" value="Pkinase"/>
    <property type="match status" value="1"/>
</dbReference>
<evidence type="ECO:0000256" key="5">
    <source>
        <dbReference type="ARBA" id="ARBA00022777"/>
    </source>
</evidence>
<dbReference type="Gene3D" id="1.10.510.10">
    <property type="entry name" value="Transferase(Phosphotransferase) domain 1"/>
    <property type="match status" value="1"/>
</dbReference>
<reference evidence="9 10" key="1">
    <citation type="submission" date="2020-12" db="EMBL/GenBank/DDBJ databases">
        <authorList>
            <person name="Zhou J."/>
        </authorList>
    </citation>
    <scope>NUCLEOTIDE SEQUENCE [LARGE SCALE GENOMIC DNA]</scope>
    <source>
        <strain evidence="9 10">CCUG 61299</strain>
    </source>
</reference>
<evidence type="ECO:0000313" key="10">
    <source>
        <dbReference type="Proteomes" id="UP000595895"/>
    </source>
</evidence>
<dbReference type="Proteomes" id="UP000595895">
    <property type="component" value="Chromosome"/>
</dbReference>
<feature type="transmembrane region" description="Helical" evidence="7">
    <location>
        <begin position="633"/>
        <end position="655"/>
    </location>
</feature>
<keyword evidence="7" id="KW-1133">Transmembrane helix</keyword>
<sequence>MMSTPGPSGAAAQVPRTARGLREGSVVGGYELVRRMGAGGMGVVWDAVDGGGRHVAVKVLHPQVASDPVSRRRLEREAAVLSRLKDERVARILDLEPAPDGDTPAFVVTELVDGPTLQHEVDHEGPYDPQHDATELADLAHGLVGALQAVHEAGVIHRDLKPANVMLGPKGPVLIDFGIAQSEDDTRLTRTGQVTGTPGFISPEMLDGGRPDAEVDRYACVGVILFAVTGQAPFGAGPWQTVFRRVYDGTPELGDLPEKWPALAVAFTQALHPHLERRMRVEDLLTVLDEVADGGNGEWAVKEILGPDALGVDEEDTDTGSFPVVGYTGDGSAGSQETTAPAYGSTGYGAASAGVAPSAAAAHSGGYEGAGRTAAPSGGTAGGYGLYGSSEALPPAITPGQSYGITPPARPASQAYPGAVGAGGGRGAVPVTGGAVAYGHLSGPYTGAAPVAAVGYGAGAQGVPSAASGALPPSAPSAGSVGYAGGSGWGAAGAYPLGPAGGSRESLNAALPQWAREPERCKALTAVGGLLLVTLGLMRPIWALGLLFVWEVLAGAVGRADDALRWRRLQQGRMGGDTAWQLWRSPLYLLSSFFFTLLGALLGALGFMGSFMLLTSLAQLDKLDTGELTHYQYYVRSALVLAGITGVVTLITWFVPWGRSMRRGSAIMLGAAVPKGAPRLVLSLVGVLLALLALALLSGGYLPVLSLYPLAGR</sequence>
<dbReference type="GO" id="GO:0005524">
    <property type="term" value="F:ATP binding"/>
    <property type="evidence" value="ECO:0007669"/>
    <property type="project" value="UniProtKB-KW"/>
</dbReference>
<evidence type="ECO:0000259" key="8">
    <source>
        <dbReference type="PROSITE" id="PS50011"/>
    </source>
</evidence>
<evidence type="ECO:0000256" key="4">
    <source>
        <dbReference type="ARBA" id="ARBA00022741"/>
    </source>
</evidence>
<dbReference type="PROSITE" id="PS00108">
    <property type="entry name" value="PROTEIN_KINASE_ST"/>
    <property type="match status" value="1"/>
</dbReference>
<dbReference type="Gene3D" id="3.30.200.20">
    <property type="entry name" value="Phosphorylase Kinase, domain 1"/>
    <property type="match status" value="1"/>
</dbReference>
<keyword evidence="7" id="KW-0812">Transmembrane</keyword>
<feature type="domain" description="Protein kinase" evidence="8">
    <location>
        <begin position="30"/>
        <end position="292"/>
    </location>
</feature>
<dbReference type="PANTHER" id="PTHR43289">
    <property type="entry name" value="MITOGEN-ACTIVATED PROTEIN KINASE KINASE KINASE 20-RELATED"/>
    <property type="match status" value="1"/>
</dbReference>
<dbReference type="AlphaFoldDB" id="A0A7T7MA29"/>
<keyword evidence="5 9" id="KW-0418">Kinase</keyword>
<dbReference type="PROSITE" id="PS50011">
    <property type="entry name" value="PROTEIN_KINASE_DOM"/>
    <property type="match status" value="1"/>
</dbReference>